<keyword evidence="3" id="KW-1185">Reference proteome</keyword>
<evidence type="ECO:0000313" key="3">
    <source>
        <dbReference type="Proteomes" id="UP000274199"/>
    </source>
</evidence>
<name>A0A3G3BVC3_9CAUD</name>
<protein>
    <submittedName>
        <fullName evidence="2">Uncharacterized protein</fullName>
    </submittedName>
</protein>
<evidence type="ECO:0000256" key="1">
    <source>
        <dbReference type="SAM" id="MobiDB-lite"/>
    </source>
</evidence>
<organism evidence="2 3">
    <name type="scientific">Bacillus phage vB_BcoS-136</name>
    <dbReference type="NCBI Taxonomy" id="2419619"/>
    <lineage>
        <taxon>Viruses</taxon>
        <taxon>Duplodnaviria</taxon>
        <taxon>Heunggongvirae</taxon>
        <taxon>Uroviricota</taxon>
        <taxon>Caudoviricetes</taxon>
        <taxon>Heleneionescovirinae</taxon>
        <taxon>Kenyattavirus</taxon>
        <taxon>Kenyattavirus kv136</taxon>
    </lineage>
</organism>
<dbReference type="EMBL" id="MH884508">
    <property type="protein sequence ID" value="AYP68164.1"/>
    <property type="molecule type" value="Genomic_DNA"/>
</dbReference>
<reference evidence="2 3" key="1">
    <citation type="submission" date="2018-09" db="EMBL/GenBank/DDBJ databases">
        <title>Comparative Genomic Analysis of Eight Novel Haloalkaliphilic Bacteriophages from Lake Elmenteita, Kenya.</title>
        <authorList>
            <person name="Akhwale J.K."/>
        </authorList>
    </citation>
    <scope>NUCLEOTIDE SEQUENCE [LARGE SCALE GENOMIC DNA]</scope>
</reference>
<gene>
    <name evidence="2" type="ORF">vBBcoS136_00032</name>
</gene>
<evidence type="ECO:0000313" key="2">
    <source>
        <dbReference type="EMBL" id="AYP68164.1"/>
    </source>
</evidence>
<sequence length="89" mass="10046">MKTVQLPEMCYATLPSDESKLIVIKRGEKGYYPVNPLSDAYLCDADRNNELLGVTKAQAEAMKMGSMFGWHTPSADPNNYDENGEWKRD</sequence>
<accession>A0A3G3BVC3</accession>
<proteinExistence type="predicted"/>
<feature type="region of interest" description="Disordered" evidence="1">
    <location>
        <begin position="68"/>
        <end position="89"/>
    </location>
</feature>
<dbReference type="Proteomes" id="UP000274199">
    <property type="component" value="Segment"/>
</dbReference>